<dbReference type="EMBL" id="JACTVJ010000004">
    <property type="protein sequence ID" value="MBC9712072.1"/>
    <property type="molecule type" value="Genomic_DNA"/>
</dbReference>
<name>A0ABR7S9B9_9ACTN</name>
<keyword evidence="2" id="KW-1185">Reference proteome</keyword>
<dbReference type="SUPFAM" id="SSF55608">
    <property type="entry name" value="Homing endonucleases"/>
    <property type="match status" value="1"/>
</dbReference>
<dbReference type="Gene3D" id="3.10.28.10">
    <property type="entry name" value="Homing endonucleases"/>
    <property type="match status" value="1"/>
</dbReference>
<gene>
    <name evidence="1" type="ORF">H9Y04_05755</name>
</gene>
<protein>
    <submittedName>
        <fullName evidence="1">Helix-turn-helix domain-containing protein</fullName>
    </submittedName>
</protein>
<accession>A0ABR7S9B9</accession>
<comment type="caution">
    <text evidence="1">The sequence shown here is derived from an EMBL/GenBank/DDBJ whole genome shotgun (WGS) entry which is preliminary data.</text>
</comment>
<organism evidence="1 2">
    <name type="scientific">Streptomyces polyasparticus</name>
    <dbReference type="NCBI Taxonomy" id="2767826"/>
    <lineage>
        <taxon>Bacteria</taxon>
        <taxon>Bacillati</taxon>
        <taxon>Actinomycetota</taxon>
        <taxon>Actinomycetes</taxon>
        <taxon>Kitasatosporales</taxon>
        <taxon>Streptomycetaceae</taxon>
        <taxon>Streptomyces</taxon>
    </lineage>
</organism>
<dbReference type="RefSeq" id="WP_187812562.1">
    <property type="nucleotide sequence ID" value="NZ_JACTVJ010000004.1"/>
</dbReference>
<dbReference type="InterPro" id="IPR027434">
    <property type="entry name" value="Homing_endonucl"/>
</dbReference>
<dbReference type="Proteomes" id="UP000642284">
    <property type="component" value="Unassembled WGS sequence"/>
</dbReference>
<proteinExistence type="predicted"/>
<sequence>MNFHGTEVRQKALTLLRGGAKNADVARQLNVPKGTVGYWKHEDRAKRGECPGRVHTRCPRCDDDLDKPAYAYLLGLYLGDGHIIQHKAMRAPSLSITCTATWPALMDECEKAMRAVLPHNSPCRVRRKGCFDVKVYSKHLWCLFPQHGPGRKHERTIALEPWQQEIVDANPWEFIRGLIHSDGCRITNWTTRIVAGERKRYEYPRYIFTNKSDDIRQLCTDTLDKLGIAWTHCTRNGNPYNISVARKADVALMDQHVGPKH</sequence>
<evidence type="ECO:0000313" key="1">
    <source>
        <dbReference type="EMBL" id="MBC9712072.1"/>
    </source>
</evidence>
<reference evidence="1 2" key="1">
    <citation type="submission" date="2020-08" db="EMBL/GenBank/DDBJ databases">
        <title>Genemic of Streptomyces polyaspartic.</title>
        <authorList>
            <person name="Liu W."/>
        </authorList>
    </citation>
    <scope>NUCLEOTIDE SEQUENCE [LARGE SCALE GENOMIC DNA]</scope>
    <source>
        <strain evidence="1 2">TRM66268-LWL</strain>
    </source>
</reference>
<evidence type="ECO:0000313" key="2">
    <source>
        <dbReference type="Proteomes" id="UP000642284"/>
    </source>
</evidence>